<comment type="cofactor">
    <cofactor evidence="1">
        <name>FMN</name>
        <dbReference type="ChEBI" id="CHEBI:58210"/>
    </cofactor>
</comment>
<evidence type="ECO:0000259" key="5">
    <source>
        <dbReference type="Pfam" id="PF01613"/>
    </source>
</evidence>
<evidence type="ECO:0000313" key="6">
    <source>
        <dbReference type="EMBL" id="BDD00702.1"/>
    </source>
</evidence>
<keyword evidence="7" id="KW-1185">Reference proteome</keyword>
<comment type="similarity">
    <text evidence="4">Belongs to the flavoredoxin family.</text>
</comment>
<name>A0ABM7VIV7_9BACT</name>
<dbReference type="InterPro" id="IPR012349">
    <property type="entry name" value="Split_barrel_FMN-bd"/>
</dbReference>
<reference evidence="6 7" key="1">
    <citation type="submission" date="2021-12" db="EMBL/GenBank/DDBJ databases">
        <title>Genome sequencing of bacteria with rrn-lacking chromosome and rrn-plasmid.</title>
        <authorList>
            <person name="Anda M."/>
            <person name="Iwasaki W."/>
        </authorList>
    </citation>
    <scope>NUCLEOTIDE SEQUENCE [LARGE SCALE GENOMIC DNA]</scope>
    <source>
        <strain evidence="6 7">NBRC 101262</strain>
        <plasmid evidence="6 7">pPP1</plasmid>
    </source>
</reference>
<dbReference type="PANTHER" id="PTHR33798">
    <property type="entry name" value="FLAVOPROTEIN OXYGENASE"/>
    <property type="match status" value="1"/>
</dbReference>
<evidence type="ECO:0000313" key="7">
    <source>
        <dbReference type="Proteomes" id="UP001354989"/>
    </source>
</evidence>
<feature type="domain" description="Flavin reductase like" evidence="5">
    <location>
        <begin position="30"/>
        <end position="165"/>
    </location>
</feature>
<keyword evidence="6" id="KW-0614">Plasmid</keyword>
<evidence type="ECO:0000256" key="3">
    <source>
        <dbReference type="ARBA" id="ARBA00022643"/>
    </source>
</evidence>
<dbReference type="SUPFAM" id="SSF50475">
    <property type="entry name" value="FMN-binding split barrel"/>
    <property type="match status" value="1"/>
</dbReference>
<organism evidence="6 7">
    <name type="scientific">Persicobacter psychrovividus</name>
    <dbReference type="NCBI Taxonomy" id="387638"/>
    <lineage>
        <taxon>Bacteria</taxon>
        <taxon>Pseudomonadati</taxon>
        <taxon>Bacteroidota</taxon>
        <taxon>Cytophagia</taxon>
        <taxon>Cytophagales</taxon>
        <taxon>Persicobacteraceae</taxon>
        <taxon>Persicobacter</taxon>
    </lineage>
</organism>
<keyword evidence="2" id="KW-0285">Flavoprotein</keyword>
<evidence type="ECO:0000256" key="2">
    <source>
        <dbReference type="ARBA" id="ARBA00022630"/>
    </source>
</evidence>
<dbReference type="PANTHER" id="PTHR33798:SF5">
    <property type="entry name" value="FLAVIN REDUCTASE LIKE DOMAIN-CONTAINING PROTEIN"/>
    <property type="match status" value="1"/>
</dbReference>
<dbReference type="InterPro" id="IPR002563">
    <property type="entry name" value="Flavin_Rdtase-like_dom"/>
</dbReference>
<dbReference type="Pfam" id="PF01613">
    <property type="entry name" value="Flavin_Reduct"/>
    <property type="match status" value="1"/>
</dbReference>
<dbReference type="Proteomes" id="UP001354989">
    <property type="component" value="Plasmid pPP1"/>
</dbReference>
<geneLocation type="plasmid" evidence="6 7">
    <name>pPP1</name>
</geneLocation>
<proteinExistence type="inferred from homology"/>
<protein>
    <submittedName>
        <fullName evidence="6">Flavin oxidoreductase</fullName>
    </submittedName>
</protein>
<sequence length="211" mass="23228">MKLLQQEAINQLPKRERIKLINAITGIKPANLIGTVDAEGQENLAIISSVVHLGSSPPLIGYISRPQTVERHTFANIQSQGYYSINHIPEKLTEQAHQTSGKYAQGVSEFEACGISPEYLGDFPAPFVAKSPLKIGMKLREILPIPINGTVMIIGEVQQVAYQQEAMQQDGELNLSTLQTVGISGLNSYYRLEKLAQYPQVKLDEAPQNNS</sequence>
<gene>
    <name evidence="6" type="ORF">PEPS_29820</name>
</gene>
<accession>A0ABM7VIV7</accession>
<dbReference type="Gene3D" id="2.30.110.10">
    <property type="entry name" value="Electron Transport, Fmn-binding Protein, Chain A"/>
    <property type="match status" value="1"/>
</dbReference>
<evidence type="ECO:0000256" key="1">
    <source>
        <dbReference type="ARBA" id="ARBA00001917"/>
    </source>
</evidence>
<dbReference type="EMBL" id="AP025293">
    <property type="protein sequence ID" value="BDD00702.1"/>
    <property type="molecule type" value="Genomic_DNA"/>
</dbReference>
<evidence type="ECO:0000256" key="4">
    <source>
        <dbReference type="ARBA" id="ARBA00038054"/>
    </source>
</evidence>
<keyword evidence="3" id="KW-0288">FMN</keyword>
<dbReference type="RefSeq" id="WP_332921971.1">
    <property type="nucleotide sequence ID" value="NZ_AP025293.1"/>
</dbReference>